<dbReference type="InterPro" id="IPR051581">
    <property type="entry name" value="Ca-bind"/>
</dbReference>
<feature type="compositionally biased region" description="Low complexity" evidence="5">
    <location>
        <begin position="27"/>
        <end position="44"/>
    </location>
</feature>
<feature type="compositionally biased region" description="Polar residues" evidence="5">
    <location>
        <begin position="785"/>
        <end position="795"/>
    </location>
</feature>
<evidence type="ECO:0000256" key="2">
    <source>
        <dbReference type="ARBA" id="ARBA00022737"/>
    </source>
</evidence>
<dbReference type="PROSITE" id="PS00018">
    <property type="entry name" value="EF_HAND_1"/>
    <property type="match status" value="3"/>
</dbReference>
<feature type="domain" description="Cyclic nucleotide-binding" evidence="6">
    <location>
        <begin position="205"/>
        <end position="307"/>
    </location>
</feature>
<gene>
    <name evidence="8" type="ORF">AB1Y20_003216</name>
</gene>
<keyword evidence="4" id="KW-0175">Coiled coil</keyword>
<sequence>MPLRAPLRPTADVVTCPSSHVRYADDSAACPSSCSSSVPQRSLSDGARGRPSRMPPPEPAAAEPNGAPRAKSPRRSAKEGAGGGTPQRTLGEPTGFARNQSPRMRLSTTPWAPADPTARPAAPARKPTATLPAPRASVAAAAQRRKASPSRASGKTPPRGRTSPARTSGAEARKPLKVGKSKKVALEKLSTPMQELVAAMKQIPLFSEEEEAMIITFAQAMSLKKCNVNDKVITGDADARSLYVVESGEFVETSRDNADQAATIKYSKGEAFGDLALRFDVQRFPAVKCTAKGAVYCLPVETLDDIFFASQLPPDAQSSRSTARSTARSVGSGAGDSASCHGYLHNKLQLFATELHNQLDEAQEKLDYLLSQRGVGGELGVLLLNQFRDMRTLEATIKSWDKDRDGTITMPEFLRELSALGVTAPQKDVEQLFKALDETHSGMVQLVKFKRRMLEIKESCTSTEVAITKQQQDVRVLQERCKLADDALHAEEVAREEEEGVLPIDMELSTDVRLWRLLQRNNVGTANKLMSLWDLNGDGVISKGEFRMNARKIGLLGSQKDIDYLYDKLDKDNDGWVDMPEAKAFIVDFEETVNEQVSSQQKATDARKETAADLRYRATVIAAALMAEAEVIQLEGRLKEVRKQISPEAKLAEVLLRKGTEASARILHSWSSNEGKQRLIYEANFAKGVKQLGMEITDEEASGIFKHFDPDGDGSIDTHELRKAVRQLQKAAEEATSLTAQANAELTEARGRSDVMREKMMQVLAAIAPRASGEADASEQRESTTDASTQPSNCDNADLAQSGDAETEQACVESVIDKIEAVELS</sequence>
<keyword evidence="2" id="KW-0677">Repeat</keyword>
<dbReference type="Gene3D" id="2.60.120.10">
    <property type="entry name" value="Jelly Rolls"/>
    <property type="match status" value="1"/>
</dbReference>
<feature type="compositionally biased region" description="Low complexity" evidence="5">
    <location>
        <begin position="108"/>
        <end position="142"/>
    </location>
</feature>
<dbReference type="CDD" id="cd00038">
    <property type="entry name" value="CAP_ED"/>
    <property type="match status" value="1"/>
</dbReference>
<keyword evidence="3" id="KW-0106">Calcium</keyword>
<dbReference type="InterPro" id="IPR002048">
    <property type="entry name" value="EF_hand_dom"/>
</dbReference>
<feature type="domain" description="EF-hand" evidence="7">
    <location>
        <begin position="521"/>
        <end position="556"/>
    </location>
</feature>
<dbReference type="Proteomes" id="UP001515480">
    <property type="component" value="Unassembled WGS sequence"/>
</dbReference>
<protein>
    <recommendedName>
        <fullName evidence="10">Calmodulin</fullName>
    </recommendedName>
</protein>
<evidence type="ECO:0000256" key="5">
    <source>
        <dbReference type="SAM" id="MobiDB-lite"/>
    </source>
</evidence>
<evidence type="ECO:0000313" key="8">
    <source>
        <dbReference type="EMBL" id="KAL1518945.1"/>
    </source>
</evidence>
<dbReference type="Pfam" id="PF13833">
    <property type="entry name" value="EF-hand_8"/>
    <property type="match status" value="1"/>
</dbReference>
<evidence type="ECO:0000256" key="3">
    <source>
        <dbReference type="ARBA" id="ARBA00022837"/>
    </source>
</evidence>
<feature type="domain" description="EF-hand" evidence="7">
    <location>
        <begin position="557"/>
        <end position="592"/>
    </location>
</feature>
<dbReference type="GO" id="GO:0005509">
    <property type="term" value="F:calcium ion binding"/>
    <property type="evidence" value="ECO:0007669"/>
    <property type="project" value="InterPro"/>
</dbReference>
<evidence type="ECO:0000259" key="6">
    <source>
        <dbReference type="PROSITE" id="PS50042"/>
    </source>
</evidence>
<dbReference type="PROSITE" id="PS50042">
    <property type="entry name" value="CNMP_BINDING_3"/>
    <property type="match status" value="1"/>
</dbReference>
<dbReference type="PROSITE" id="PS50222">
    <property type="entry name" value="EF_HAND_2"/>
    <property type="match status" value="4"/>
</dbReference>
<evidence type="ECO:0000313" key="9">
    <source>
        <dbReference type="Proteomes" id="UP001515480"/>
    </source>
</evidence>
<accession>A0AB34JBB0</accession>
<dbReference type="AlphaFoldDB" id="A0AB34JBB0"/>
<reference evidence="8 9" key="1">
    <citation type="journal article" date="2024" name="Science">
        <title>Giant polyketide synthase enzymes in the biosynthesis of giant marine polyether toxins.</title>
        <authorList>
            <person name="Fallon T.R."/>
            <person name="Shende V.V."/>
            <person name="Wierzbicki I.H."/>
            <person name="Pendleton A.L."/>
            <person name="Watervoot N.F."/>
            <person name="Auber R.P."/>
            <person name="Gonzalez D.J."/>
            <person name="Wisecaver J.H."/>
            <person name="Moore B.S."/>
        </authorList>
    </citation>
    <scope>NUCLEOTIDE SEQUENCE [LARGE SCALE GENOMIC DNA]</scope>
    <source>
        <strain evidence="8 9">12B1</strain>
    </source>
</reference>
<name>A0AB34JBB0_PRYPA</name>
<feature type="domain" description="EF-hand" evidence="7">
    <location>
        <begin position="388"/>
        <end position="423"/>
    </location>
</feature>
<feature type="coiled-coil region" evidence="4">
    <location>
        <begin position="718"/>
        <end position="745"/>
    </location>
</feature>
<organism evidence="8 9">
    <name type="scientific">Prymnesium parvum</name>
    <name type="common">Toxic golden alga</name>
    <dbReference type="NCBI Taxonomy" id="97485"/>
    <lineage>
        <taxon>Eukaryota</taxon>
        <taxon>Haptista</taxon>
        <taxon>Haptophyta</taxon>
        <taxon>Prymnesiophyceae</taxon>
        <taxon>Prymnesiales</taxon>
        <taxon>Prymnesiaceae</taxon>
        <taxon>Prymnesium</taxon>
    </lineage>
</organism>
<feature type="domain" description="EF-hand" evidence="7">
    <location>
        <begin position="696"/>
        <end position="731"/>
    </location>
</feature>
<evidence type="ECO:0000256" key="1">
    <source>
        <dbReference type="ARBA" id="ARBA00022723"/>
    </source>
</evidence>
<dbReference type="Pfam" id="PF13202">
    <property type="entry name" value="EF-hand_5"/>
    <property type="match status" value="1"/>
</dbReference>
<comment type="caution">
    <text evidence="8">The sequence shown here is derived from an EMBL/GenBank/DDBJ whole genome shotgun (WGS) entry which is preliminary data.</text>
</comment>
<dbReference type="InterPro" id="IPR000595">
    <property type="entry name" value="cNMP-bd_dom"/>
</dbReference>
<dbReference type="SUPFAM" id="SSF47473">
    <property type="entry name" value="EF-hand"/>
    <property type="match status" value="2"/>
</dbReference>
<evidence type="ECO:0008006" key="10">
    <source>
        <dbReference type="Google" id="ProtNLM"/>
    </source>
</evidence>
<evidence type="ECO:0000259" key="7">
    <source>
        <dbReference type="PROSITE" id="PS50222"/>
    </source>
</evidence>
<dbReference type="SUPFAM" id="SSF51206">
    <property type="entry name" value="cAMP-binding domain-like"/>
    <property type="match status" value="1"/>
</dbReference>
<feature type="coiled-coil region" evidence="4">
    <location>
        <begin position="345"/>
        <end position="372"/>
    </location>
</feature>
<dbReference type="PANTHER" id="PTHR34524">
    <property type="entry name" value="CALCYPHOSIN"/>
    <property type="match status" value="1"/>
</dbReference>
<feature type="region of interest" description="Disordered" evidence="5">
    <location>
        <begin position="314"/>
        <end position="336"/>
    </location>
</feature>
<dbReference type="SMART" id="SM00054">
    <property type="entry name" value="EFh"/>
    <property type="match status" value="5"/>
</dbReference>
<keyword evidence="1" id="KW-0479">Metal-binding</keyword>
<dbReference type="Pfam" id="PF00036">
    <property type="entry name" value="EF-hand_1"/>
    <property type="match status" value="1"/>
</dbReference>
<dbReference type="InterPro" id="IPR014710">
    <property type="entry name" value="RmlC-like_jellyroll"/>
</dbReference>
<feature type="region of interest" description="Disordered" evidence="5">
    <location>
        <begin position="24"/>
        <end position="179"/>
    </location>
</feature>
<dbReference type="InterPro" id="IPR011992">
    <property type="entry name" value="EF-hand-dom_pair"/>
</dbReference>
<feature type="compositionally biased region" description="Low complexity" evidence="5">
    <location>
        <begin position="318"/>
        <end position="329"/>
    </location>
</feature>
<dbReference type="CDD" id="cd00051">
    <property type="entry name" value="EFh"/>
    <property type="match status" value="2"/>
</dbReference>
<proteinExistence type="predicted"/>
<feature type="region of interest" description="Disordered" evidence="5">
    <location>
        <begin position="769"/>
        <end position="809"/>
    </location>
</feature>
<dbReference type="Gene3D" id="1.10.238.10">
    <property type="entry name" value="EF-hand"/>
    <property type="match status" value="3"/>
</dbReference>
<evidence type="ECO:0000256" key="4">
    <source>
        <dbReference type="SAM" id="Coils"/>
    </source>
</evidence>
<dbReference type="EMBL" id="JBGBPQ010000010">
    <property type="protein sequence ID" value="KAL1518945.1"/>
    <property type="molecule type" value="Genomic_DNA"/>
</dbReference>
<feature type="compositionally biased region" description="Low complexity" evidence="5">
    <location>
        <begin position="60"/>
        <end position="70"/>
    </location>
</feature>
<dbReference type="PANTHER" id="PTHR34524:SF6">
    <property type="entry name" value="CALCYPHOSINE LIKE"/>
    <property type="match status" value="1"/>
</dbReference>
<dbReference type="InterPro" id="IPR018490">
    <property type="entry name" value="cNMP-bd_dom_sf"/>
</dbReference>
<dbReference type="InterPro" id="IPR018247">
    <property type="entry name" value="EF_Hand_1_Ca_BS"/>
</dbReference>
<keyword evidence="9" id="KW-1185">Reference proteome</keyword>